<organism evidence="1 2">
    <name type="scientific">Candidatus Nomurabacteria bacterium RIFCSPLOWO2_01_FULL_46_18</name>
    <dbReference type="NCBI Taxonomy" id="1801783"/>
    <lineage>
        <taxon>Bacteria</taxon>
        <taxon>Candidatus Nomuraibacteriota</taxon>
    </lineage>
</organism>
<dbReference type="PANTHER" id="PTHR34573:SF1">
    <property type="entry name" value="VITAMIN K EPOXIDE REDUCTASE DOMAIN-CONTAINING PROTEIN"/>
    <property type="match status" value="1"/>
</dbReference>
<name>A0A1F6XCA8_9BACT</name>
<dbReference type="Proteomes" id="UP000179381">
    <property type="component" value="Unassembled WGS sequence"/>
</dbReference>
<comment type="caution">
    <text evidence="1">The sequence shown here is derived from an EMBL/GenBank/DDBJ whole genome shotgun (WGS) entry which is preliminary data.</text>
</comment>
<proteinExistence type="predicted"/>
<evidence type="ECO:0000313" key="1">
    <source>
        <dbReference type="EMBL" id="OGI91712.1"/>
    </source>
</evidence>
<dbReference type="AlphaFoldDB" id="A0A1F6XCA8"/>
<gene>
    <name evidence="1" type="ORF">A2933_01695</name>
</gene>
<dbReference type="SUPFAM" id="SSF52833">
    <property type="entry name" value="Thioredoxin-like"/>
    <property type="match status" value="1"/>
</dbReference>
<evidence type="ECO:0008006" key="3">
    <source>
        <dbReference type="Google" id="ProtNLM"/>
    </source>
</evidence>
<reference evidence="1 2" key="1">
    <citation type="journal article" date="2016" name="Nat. Commun.">
        <title>Thousands of microbial genomes shed light on interconnected biogeochemical processes in an aquifer system.</title>
        <authorList>
            <person name="Anantharaman K."/>
            <person name="Brown C.T."/>
            <person name="Hug L.A."/>
            <person name="Sharon I."/>
            <person name="Castelle C.J."/>
            <person name="Probst A.J."/>
            <person name="Thomas B.C."/>
            <person name="Singh A."/>
            <person name="Wilkins M.J."/>
            <person name="Karaoz U."/>
            <person name="Brodie E.L."/>
            <person name="Williams K.H."/>
            <person name="Hubbard S.S."/>
            <person name="Banfield J.F."/>
        </authorList>
    </citation>
    <scope>NUCLEOTIDE SEQUENCE [LARGE SCALE GENOMIC DNA]</scope>
</reference>
<dbReference type="EMBL" id="MFVH01000023">
    <property type="protein sequence ID" value="OGI91712.1"/>
    <property type="molecule type" value="Genomic_DNA"/>
</dbReference>
<dbReference type="InterPro" id="IPR036249">
    <property type="entry name" value="Thioredoxin-like_sf"/>
</dbReference>
<accession>A0A1F6XCA8</accession>
<dbReference type="PANTHER" id="PTHR34573">
    <property type="entry name" value="VKC DOMAIN-CONTAINING PROTEIN"/>
    <property type="match status" value="1"/>
</dbReference>
<evidence type="ECO:0000313" key="2">
    <source>
        <dbReference type="Proteomes" id="UP000179381"/>
    </source>
</evidence>
<protein>
    <recommendedName>
        <fullName evidence="3">Thioredoxin domain-containing protein</fullName>
    </recommendedName>
</protein>
<dbReference type="Gene3D" id="3.40.30.10">
    <property type="entry name" value="Glutaredoxin"/>
    <property type="match status" value="1"/>
</dbReference>
<sequence>MDNKVKIFAIAVTVLILGVIGLALVDPGGAPAEDGKYDVFAQCLKDQGAIFYGAFWCPNCKDQKKLFGASEKLLAYVECSTPDGRAQTPFCAEKEIKGYPTWEFADGSRLSGVTPLQGLAEKTACPLP</sequence>